<comment type="caution">
    <text evidence="1">The sequence shown here is derived from an EMBL/GenBank/DDBJ whole genome shotgun (WGS) entry which is preliminary data.</text>
</comment>
<dbReference type="AlphaFoldDB" id="A0A0F9F7D5"/>
<accession>A0A0F9F7D5</accession>
<proteinExistence type="predicted"/>
<sequence length="177" mass="19921">MPTFKVQEDPTYGIITKVGSIQLEHGVRGEELTRELRNSMGMFIRAMEQQGMKLYEDPRLDNPQWATTEEGEMSAVYAIDWLGDRPAVVGPDGEPLPRSRETSLEETLGMVEYRCVGIFWAPDRMVEALKSKQAIVDEERLERNPLLFGYGGTGGGSRMVVRDPDQVAKEQEEGDLL</sequence>
<name>A0A0F9F7D5_9ZZZZ</name>
<reference evidence="1" key="1">
    <citation type="journal article" date="2015" name="Nature">
        <title>Complex archaea that bridge the gap between prokaryotes and eukaryotes.</title>
        <authorList>
            <person name="Spang A."/>
            <person name="Saw J.H."/>
            <person name="Jorgensen S.L."/>
            <person name="Zaremba-Niedzwiedzka K."/>
            <person name="Martijn J."/>
            <person name="Lind A.E."/>
            <person name="van Eijk R."/>
            <person name="Schleper C."/>
            <person name="Guy L."/>
            <person name="Ettema T.J."/>
        </authorList>
    </citation>
    <scope>NUCLEOTIDE SEQUENCE</scope>
</reference>
<protein>
    <submittedName>
        <fullName evidence="1">Uncharacterized protein</fullName>
    </submittedName>
</protein>
<dbReference type="EMBL" id="LAZR01033832">
    <property type="protein sequence ID" value="KKL46997.1"/>
    <property type="molecule type" value="Genomic_DNA"/>
</dbReference>
<gene>
    <name evidence="1" type="ORF">LCGC14_2339970</name>
</gene>
<organism evidence="1">
    <name type="scientific">marine sediment metagenome</name>
    <dbReference type="NCBI Taxonomy" id="412755"/>
    <lineage>
        <taxon>unclassified sequences</taxon>
        <taxon>metagenomes</taxon>
        <taxon>ecological metagenomes</taxon>
    </lineage>
</organism>
<evidence type="ECO:0000313" key="1">
    <source>
        <dbReference type="EMBL" id="KKL46997.1"/>
    </source>
</evidence>